<dbReference type="EMBL" id="QCZG01000043">
    <property type="protein sequence ID" value="PWA08008.1"/>
    <property type="molecule type" value="Genomic_DNA"/>
</dbReference>
<gene>
    <name evidence="1" type="ORF">DCC39_15700</name>
</gene>
<accession>A0A2U1JT61</accession>
<dbReference type="Proteomes" id="UP000245998">
    <property type="component" value="Unassembled WGS sequence"/>
</dbReference>
<comment type="caution">
    <text evidence="1">The sequence shown here is derived from an EMBL/GenBank/DDBJ whole genome shotgun (WGS) entry which is preliminary data.</text>
</comment>
<name>A0A2U1JT61_9BACI</name>
<dbReference type="RefSeq" id="WP_116555849.1">
    <property type="nucleotide sequence ID" value="NZ_QCZG01000043.1"/>
</dbReference>
<dbReference type="AlphaFoldDB" id="A0A2U1JT61"/>
<proteinExistence type="predicted"/>
<evidence type="ECO:0000313" key="1">
    <source>
        <dbReference type="EMBL" id="PWA08008.1"/>
    </source>
</evidence>
<organism evidence="1 2">
    <name type="scientific">Pueribacillus theae</name>
    <dbReference type="NCBI Taxonomy" id="2171751"/>
    <lineage>
        <taxon>Bacteria</taxon>
        <taxon>Bacillati</taxon>
        <taxon>Bacillota</taxon>
        <taxon>Bacilli</taxon>
        <taxon>Bacillales</taxon>
        <taxon>Bacillaceae</taxon>
        <taxon>Pueribacillus</taxon>
    </lineage>
</organism>
<sequence>MDIKRAKKGNDEAFEQVTDSVRKMKCLLMLNKVALPAVQPSARPPLQDIEISKSPITLKLPFLREVFFFEQKGK</sequence>
<keyword evidence="2" id="KW-1185">Reference proteome</keyword>
<protein>
    <submittedName>
        <fullName evidence="1">Uncharacterized protein</fullName>
    </submittedName>
</protein>
<reference evidence="1 2" key="1">
    <citation type="submission" date="2018-04" db="EMBL/GenBank/DDBJ databases">
        <title>Camelliibacillus theae gen. nov., sp. nov., isolated from Pu'er tea.</title>
        <authorList>
            <person name="Niu L."/>
        </authorList>
    </citation>
    <scope>NUCLEOTIDE SEQUENCE [LARGE SCALE GENOMIC DNA]</scope>
    <source>
        <strain evidence="1 2">T8</strain>
    </source>
</reference>
<evidence type="ECO:0000313" key="2">
    <source>
        <dbReference type="Proteomes" id="UP000245998"/>
    </source>
</evidence>